<accession>A0A1Q8QYF1</accession>
<dbReference type="Proteomes" id="UP000186102">
    <property type="component" value="Unassembled WGS sequence"/>
</dbReference>
<evidence type="ECO:0000256" key="1">
    <source>
        <dbReference type="SAM" id="MobiDB-lite"/>
    </source>
</evidence>
<name>A0A1Q8QYF1_9FIRM</name>
<dbReference type="EMBL" id="MLBF01000009">
    <property type="protein sequence ID" value="OLN32372.1"/>
    <property type="molecule type" value="Genomic_DNA"/>
</dbReference>
<dbReference type="Gene3D" id="3.30.1490.480">
    <property type="entry name" value="Endolytic murein transglycosylase"/>
    <property type="match status" value="1"/>
</dbReference>
<dbReference type="STRING" id="1888891.DSOL_1692"/>
<proteinExistence type="predicted"/>
<organism evidence="2 3">
    <name type="scientific">Desulfosporosinus metallidurans</name>
    <dbReference type="NCBI Taxonomy" id="1888891"/>
    <lineage>
        <taxon>Bacteria</taxon>
        <taxon>Bacillati</taxon>
        <taxon>Bacillota</taxon>
        <taxon>Clostridia</taxon>
        <taxon>Eubacteriales</taxon>
        <taxon>Desulfitobacteriaceae</taxon>
        <taxon>Desulfosporosinus</taxon>
    </lineage>
</organism>
<protein>
    <recommendedName>
        <fullName evidence="4">YceG-like family protein</fullName>
    </recommendedName>
</protein>
<feature type="compositionally biased region" description="Polar residues" evidence="1">
    <location>
        <begin position="42"/>
        <end position="60"/>
    </location>
</feature>
<dbReference type="OrthoDB" id="1797976at2"/>
<reference evidence="2 3" key="1">
    <citation type="submission" date="2016-09" db="EMBL/GenBank/DDBJ databases">
        <title>Complete genome of Desulfosporosinus sp. OL.</title>
        <authorList>
            <person name="Mardanov A."/>
            <person name="Beletsky A."/>
            <person name="Panova A."/>
            <person name="Karnachuk O."/>
            <person name="Ravin N."/>
        </authorList>
    </citation>
    <scope>NUCLEOTIDE SEQUENCE [LARGE SCALE GENOMIC DNA]</scope>
    <source>
        <strain evidence="2 3">OL</strain>
    </source>
</reference>
<evidence type="ECO:0008006" key="4">
    <source>
        <dbReference type="Google" id="ProtNLM"/>
    </source>
</evidence>
<feature type="region of interest" description="Disordered" evidence="1">
    <location>
        <begin position="42"/>
        <end position="85"/>
    </location>
</feature>
<evidence type="ECO:0000313" key="3">
    <source>
        <dbReference type="Proteomes" id="UP000186102"/>
    </source>
</evidence>
<comment type="caution">
    <text evidence="2">The sequence shown here is derived from an EMBL/GenBank/DDBJ whole genome shotgun (WGS) entry which is preliminary data.</text>
</comment>
<sequence>MKVTRSYWLGLSSGFILSAMLALIISPLQGQALALQTSLTVPTPQNSQTQQNLSSASPMTPQDAVPNPGSTHAVQGPPSDTQNSTQIERNFVIPKGASSESIADMLVAQGLIKDKVAFIERAHQMGVESKFRAGTFNLSLGLTPEELIHRLVKN</sequence>
<gene>
    <name evidence="2" type="ORF">DSOL_1692</name>
</gene>
<keyword evidence="3" id="KW-1185">Reference proteome</keyword>
<dbReference type="AlphaFoldDB" id="A0A1Q8QYF1"/>
<evidence type="ECO:0000313" key="2">
    <source>
        <dbReference type="EMBL" id="OLN32372.1"/>
    </source>
</evidence>
<feature type="compositionally biased region" description="Polar residues" evidence="1">
    <location>
        <begin position="68"/>
        <end position="85"/>
    </location>
</feature>
<dbReference type="RefSeq" id="WP_075364372.1">
    <property type="nucleotide sequence ID" value="NZ_MLBF01000009.1"/>
</dbReference>